<dbReference type="RefSeq" id="WP_377834058.1">
    <property type="nucleotide sequence ID" value="NZ_JBHRSK010000011.1"/>
</dbReference>
<comment type="caution">
    <text evidence="2">The sequence shown here is derived from an EMBL/GenBank/DDBJ whole genome shotgun (WGS) entry which is preliminary data.</text>
</comment>
<evidence type="ECO:0000256" key="1">
    <source>
        <dbReference type="SAM" id="MobiDB-lite"/>
    </source>
</evidence>
<protein>
    <recommendedName>
        <fullName evidence="4">Hemerythrin-like domain-containing protein</fullName>
    </recommendedName>
</protein>
<dbReference type="EMBL" id="JBHRSK010000011">
    <property type="protein sequence ID" value="MFC2969350.1"/>
    <property type="molecule type" value="Genomic_DNA"/>
</dbReference>
<name>A0ABV7AJE6_9RHOB</name>
<feature type="region of interest" description="Disordered" evidence="1">
    <location>
        <begin position="1"/>
        <end position="26"/>
    </location>
</feature>
<dbReference type="Proteomes" id="UP001595443">
    <property type="component" value="Unassembled WGS sequence"/>
</dbReference>
<evidence type="ECO:0008006" key="4">
    <source>
        <dbReference type="Google" id="ProtNLM"/>
    </source>
</evidence>
<evidence type="ECO:0000313" key="2">
    <source>
        <dbReference type="EMBL" id="MFC2969350.1"/>
    </source>
</evidence>
<gene>
    <name evidence="2" type="ORF">ACFOES_14685</name>
</gene>
<organism evidence="2 3">
    <name type="scientific">Acidimangrovimonas pyrenivorans</name>
    <dbReference type="NCBI Taxonomy" id="2030798"/>
    <lineage>
        <taxon>Bacteria</taxon>
        <taxon>Pseudomonadati</taxon>
        <taxon>Pseudomonadota</taxon>
        <taxon>Alphaproteobacteria</taxon>
        <taxon>Rhodobacterales</taxon>
        <taxon>Paracoccaceae</taxon>
        <taxon>Acidimangrovimonas</taxon>
    </lineage>
</organism>
<proteinExistence type="predicted"/>
<sequence length="160" mass="17803">MTEIPSPRRMGHGGGGPHGPDRARRHRHDQQVFHTLLARHDEIAREVIELPDGVLARTTSEVPEVVALLHDHVAQMQRRLTEGFGLRHWDPAFREIFAAHNAVRMQVTRLADGVEVRQTSDDANIVLLLRAHAAAVSGFVHDGSAGEETPLPEDYVRLLS</sequence>
<reference evidence="3" key="1">
    <citation type="journal article" date="2019" name="Int. J. Syst. Evol. Microbiol.">
        <title>The Global Catalogue of Microorganisms (GCM) 10K type strain sequencing project: providing services to taxonomists for standard genome sequencing and annotation.</title>
        <authorList>
            <consortium name="The Broad Institute Genomics Platform"/>
            <consortium name="The Broad Institute Genome Sequencing Center for Infectious Disease"/>
            <person name="Wu L."/>
            <person name="Ma J."/>
        </authorList>
    </citation>
    <scope>NUCLEOTIDE SEQUENCE [LARGE SCALE GENOMIC DNA]</scope>
    <source>
        <strain evidence="3">KCTC 62192</strain>
    </source>
</reference>
<keyword evidence="3" id="KW-1185">Reference proteome</keyword>
<evidence type="ECO:0000313" key="3">
    <source>
        <dbReference type="Proteomes" id="UP001595443"/>
    </source>
</evidence>
<accession>A0ABV7AJE6</accession>